<protein>
    <recommendedName>
        <fullName evidence="3">DUF1848 domain-containing protein</fullName>
    </recommendedName>
</protein>
<dbReference type="InterPro" id="IPR014998">
    <property type="entry name" value="DUF1848"/>
</dbReference>
<evidence type="ECO:0008006" key="3">
    <source>
        <dbReference type="Google" id="ProtNLM"/>
    </source>
</evidence>
<dbReference type="GeneID" id="83057847"/>
<sequence>MILSVSRRTDIPAHYAEWFFNRIRDGFALVRNPMNFHHVSRINITPDAVDGIVFWTKDPTPMLPRLGELARYHYYFQFTLNSYAADVEPGVCSKAGHIIPTFKRLSDMIGPERVIWRYDPILINEKYTSAYHIKYFERLARSLRSYTKKCVFSFIDLYRSTRKDLAELSVHPLVPERKSMLAKSISDIASSYELRLESCAEDIQLEYCGVAHGRCVDADLLGKISGHRIEAKRDKNQRTACGCAESVDIGMYGTCPSGCRYCYANRSMRNVARNVARHDPVLPLLCGEIGLGDSISERKTPPCRRCRQGNIFS</sequence>
<dbReference type="Proteomes" id="UP000093044">
    <property type="component" value="Chromosome"/>
</dbReference>
<name>A0A1B2I519_9BACT</name>
<dbReference type="RefSeq" id="WP_066744784.1">
    <property type="nucleotide sequence ID" value="NZ_CP016757.1"/>
</dbReference>
<dbReference type="STRING" id="1197717.BED41_08280"/>
<gene>
    <name evidence="1" type="ORF">BED41_08280</name>
</gene>
<dbReference type="AlphaFoldDB" id="A0A1B2I519"/>
<dbReference type="Pfam" id="PF08902">
    <property type="entry name" value="DUF1848"/>
    <property type="match status" value="1"/>
</dbReference>
<proteinExistence type="predicted"/>
<evidence type="ECO:0000313" key="2">
    <source>
        <dbReference type="Proteomes" id="UP000093044"/>
    </source>
</evidence>
<dbReference type="OrthoDB" id="9771212at2"/>
<reference evidence="1" key="1">
    <citation type="submission" date="2016-08" db="EMBL/GenBank/DDBJ databases">
        <title>Complete genome of Cloacibacillus porcorum.</title>
        <authorList>
            <person name="Looft T."/>
            <person name="Bayles D.O."/>
            <person name="Alt D.P."/>
        </authorList>
    </citation>
    <scope>NUCLEOTIDE SEQUENCE [LARGE SCALE GENOMIC DNA]</scope>
    <source>
        <strain evidence="1">CL-84</strain>
    </source>
</reference>
<evidence type="ECO:0000313" key="1">
    <source>
        <dbReference type="EMBL" id="ANZ45075.1"/>
    </source>
</evidence>
<accession>A0A1B2I519</accession>
<dbReference type="EMBL" id="CP016757">
    <property type="protein sequence ID" value="ANZ45075.1"/>
    <property type="molecule type" value="Genomic_DNA"/>
</dbReference>
<dbReference type="KEGG" id="cpor:BED41_08280"/>
<keyword evidence="2" id="KW-1185">Reference proteome</keyword>
<organism evidence="1 2">
    <name type="scientific">Cloacibacillus porcorum</name>
    <dbReference type="NCBI Taxonomy" id="1197717"/>
    <lineage>
        <taxon>Bacteria</taxon>
        <taxon>Thermotogati</taxon>
        <taxon>Synergistota</taxon>
        <taxon>Synergistia</taxon>
        <taxon>Synergistales</taxon>
        <taxon>Synergistaceae</taxon>
        <taxon>Cloacibacillus</taxon>
    </lineage>
</organism>